<dbReference type="Pfam" id="PF13439">
    <property type="entry name" value="Glyco_transf_4"/>
    <property type="match status" value="1"/>
</dbReference>
<protein>
    <submittedName>
        <fullName evidence="2">Glycosyltransferase family 4 protein</fullName>
    </submittedName>
</protein>
<comment type="caution">
    <text evidence="2">The sequence shown here is derived from an EMBL/GenBank/DDBJ whole genome shotgun (WGS) entry which is preliminary data.</text>
</comment>
<evidence type="ECO:0000313" key="3">
    <source>
        <dbReference type="Proteomes" id="UP000461585"/>
    </source>
</evidence>
<dbReference type="RefSeq" id="WP_162369239.1">
    <property type="nucleotide sequence ID" value="NZ_JAAEEH010000003.1"/>
</dbReference>
<dbReference type="SUPFAM" id="SSF53756">
    <property type="entry name" value="UDP-Glycosyltransferase/glycogen phosphorylase"/>
    <property type="match status" value="1"/>
</dbReference>
<dbReference type="InterPro" id="IPR028098">
    <property type="entry name" value="Glyco_trans_4-like_N"/>
</dbReference>
<sequence length="423" mass="47818">MGNGRKVMLIAYQFPPMGGAGVQRSAKFAKYLKTLGWDPVVVASEGPKGLVDDSLLEDLAGIPIERTPNWNIGEWPKPFNLLGKFIQRKLLVPDAEWIWYRMNRKKVLALVGKHRPDVLYTTSYPYSGHLMGLWVKKEFPQLPWVVDFRDEWTKNPYVLDFGYSPGRMAKERDMERQVVEACDHLVTNSRLMLDGFMEEHALEGKSTVIPNGYDPADFEGLDRKGSGREKMTIAYTGAMYGRRKPDSFLQGLKKAMEEGLVDPSRVEVDFVGHFNKEHRQKVAELLPGLDIVRFHGYMPHRQSIQFLLDADLLLLIVGSGAEAKNFYTGKIFEYIYTDRTILALAPPDGVAAEVIRETKTGVVVEDGDVEAVKEALGALYARWLEGGLVLDPLREAVERYSRRNQTMELAGVFERLLGGANEY</sequence>
<dbReference type="GO" id="GO:0016757">
    <property type="term" value="F:glycosyltransferase activity"/>
    <property type="evidence" value="ECO:0007669"/>
    <property type="project" value="TreeGrafter"/>
</dbReference>
<dbReference type="PANTHER" id="PTHR45947">
    <property type="entry name" value="SULFOQUINOVOSYL TRANSFERASE SQD2"/>
    <property type="match status" value="1"/>
</dbReference>
<dbReference type="EMBL" id="JAAEEH010000003">
    <property type="protein sequence ID" value="NDL66509.1"/>
    <property type="molecule type" value="Genomic_DNA"/>
</dbReference>
<keyword evidence="3" id="KW-1185">Reference proteome</keyword>
<dbReference type="Proteomes" id="UP000461585">
    <property type="component" value="Unassembled WGS sequence"/>
</dbReference>
<dbReference type="InterPro" id="IPR050194">
    <property type="entry name" value="Glycosyltransferase_grp1"/>
</dbReference>
<reference evidence="2 3" key="1">
    <citation type="submission" date="2020-01" db="EMBL/GenBank/DDBJ databases">
        <title>Anaeroalcalibacter tamaniensis gen. nov., sp. nov., moderately halophilic strictly anaerobic fermenter bacterium from mud volcano of Taman peninsula.</title>
        <authorList>
            <person name="Frolova A."/>
            <person name="Merkel A.Y."/>
            <person name="Slobodkin A.I."/>
        </authorList>
    </citation>
    <scope>NUCLEOTIDE SEQUENCE [LARGE SCALE GENOMIC DNA]</scope>
    <source>
        <strain evidence="2 3">F-3ap</strain>
    </source>
</reference>
<proteinExistence type="predicted"/>
<dbReference type="Pfam" id="PF13692">
    <property type="entry name" value="Glyco_trans_1_4"/>
    <property type="match status" value="1"/>
</dbReference>
<gene>
    <name evidence="2" type="ORF">GXN74_01940</name>
</gene>
<keyword evidence="2" id="KW-0808">Transferase</keyword>
<accession>A0A7X5KM22</accession>
<dbReference type="AlphaFoldDB" id="A0A7X5KM22"/>
<organism evidence="2 3">
    <name type="scientific">Anaerotalea alkaliphila</name>
    <dbReference type="NCBI Taxonomy" id="2662126"/>
    <lineage>
        <taxon>Bacteria</taxon>
        <taxon>Bacillati</taxon>
        <taxon>Bacillota</taxon>
        <taxon>Clostridia</taxon>
        <taxon>Eubacteriales</taxon>
        <taxon>Anaerotalea</taxon>
    </lineage>
</organism>
<name>A0A7X5KM22_9FIRM</name>
<dbReference type="PANTHER" id="PTHR45947:SF3">
    <property type="entry name" value="SULFOQUINOVOSYL TRANSFERASE SQD2"/>
    <property type="match status" value="1"/>
</dbReference>
<evidence type="ECO:0000259" key="1">
    <source>
        <dbReference type="Pfam" id="PF13439"/>
    </source>
</evidence>
<feature type="domain" description="Glycosyltransferase subfamily 4-like N-terminal" evidence="1">
    <location>
        <begin position="27"/>
        <end position="216"/>
    </location>
</feature>
<evidence type="ECO:0000313" key="2">
    <source>
        <dbReference type="EMBL" id="NDL66509.1"/>
    </source>
</evidence>
<dbReference type="Gene3D" id="3.40.50.2000">
    <property type="entry name" value="Glycogen Phosphorylase B"/>
    <property type="match status" value="2"/>
</dbReference>